<dbReference type="Proteomes" id="UP000002899">
    <property type="component" value="Chromosome IV"/>
</dbReference>
<dbReference type="GO" id="GO:0005524">
    <property type="term" value="F:ATP binding"/>
    <property type="evidence" value="ECO:0007669"/>
    <property type="project" value="UniProtKB-UniRule"/>
</dbReference>
<dbReference type="VEuPathDB" id="PiroplasmaDB:BmR1_04g06650"/>
<keyword evidence="8" id="KW-1185">Reference proteome</keyword>
<dbReference type="EMBL" id="LN871599">
    <property type="protein sequence ID" value="SIO73678.1"/>
    <property type="molecule type" value="Genomic_DNA"/>
</dbReference>
<dbReference type="SUPFAM" id="SSF56112">
    <property type="entry name" value="Protein kinase-like (PK-like)"/>
    <property type="match status" value="1"/>
</dbReference>
<dbReference type="GO" id="GO:0035556">
    <property type="term" value="P:intracellular signal transduction"/>
    <property type="evidence" value="ECO:0007669"/>
    <property type="project" value="TreeGrafter"/>
</dbReference>
<dbReference type="PANTHER" id="PTHR24346:SF110">
    <property type="entry name" value="NON-SPECIFIC SERINE_THREONINE PROTEIN KINASE"/>
    <property type="match status" value="1"/>
</dbReference>
<comment type="subunit">
    <text evidence="1">Monomer.</text>
</comment>
<dbReference type="InterPro" id="IPR000719">
    <property type="entry name" value="Prot_kinase_dom"/>
</dbReference>
<dbReference type="OrthoDB" id="431723at2759"/>
<dbReference type="GO" id="GO:0047322">
    <property type="term" value="F:[hydroxymethylglutaryl-CoA reductase (NADPH)] kinase activity"/>
    <property type="evidence" value="ECO:0007669"/>
    <property type="project" value="UniProtKB-EC"/>
</dbReference>
<reference evidence="7 8" key="2">
    <citation type="journal article" date="2013" name="PLoS ONE">
        <title>Whole genome mapping and re-organization of the nuclear and mitochondrial genomes of Babesia microti isolates.</title>
        <authorList>
            <person name="Cornillot E."/>
            <person name="Dassouli A."/>
            <person name="Garg A."/>
            <person name="Pachikara N."/>
            <person name="Randazzo S."/>
            <person name="Depoix D."/>
            <person name="Carcy B."/>
            <person name="Delbecq S."/>
            <person name="Frutos R."/>
            <person name="Silva J.C."/>
            <person name="Sutton R."/>
            <person name="Krause P.J."/>
            <person name="Mamoun C.B."/>
        </authorList>
    </citation>
    <scope>NUCLEOTIDE SEQUENCE [LARGE SCALE GENOMIC DNA]</scope>
    <source>
        <strain evidence="7 8">RI</strain>
    </source>
</reference>
<dbReference type="EC" id="2.7.11.27" evidence="7"/>
<keyword evidence="2 4" id="KW-0547">Nucleotide-binding</keyword>
<evidence type="ECO:0000256" key="4">
    <source>
        <dbReference type="PROSITE-ProRule" id="PRU10141"/>
    </source>
</evidence>
<dbReference type="SUPFAM" id="SSF103243">
    <property type="entry name" value="KA1-like"/>
    <property type="match status" value="1"/>
</dbReference>
<evidence type="ECO:0000256" key="5">
    <source>
        <dbReference type="RuleBase" id="RU000304"/>
    </source>
</evidence>
<proteinExistence type="inferred from homology"/>
<dbReference type="InterPro" id="IPR028375">
    <property type="entry name" value="KA1/Ssp2_C"/>
</dbReference>
<keyword evidence="7" id="KW-0808">Transferase</keyword>
<dbReference type="PROSITE" id="PS00108">
    <property type="entry name" value="PROTEIN_KINASE_ST"/>
    <property type="match status" value="1"/>
</dbReference>
<sequence>MLFIIMVQGTRLRNYLIQHKIGVGTFANVYYGVHLITGEKVAIKIVPKYKLLKLDLMGKLSREISVLRKLNHENIIRLIDVLDSPFYLFIITEFIQGGELFDHIVSSPRFTEKYALKLFKQIFSAVDYCHSQMMCHRDLKPENILLDDSLNIKLGDFGFSRFLIDGDCLRTPCGSPNYASPEIICGKPYSGPEVDIWSLGIILYVLLVGELPFDDEDMPSLFAKIKLGKYNVPGYISEDCKILLARMLHVNPKDRATFDELRSNKLLQSPDRLINDATSFDKYSDNYNVKEAIPSELYYTFSPEIRYTIEYHYNRKLKEEKRIPNETKFVLIRDAPRWQIAEPIKNNLLSLFKIIFQILIQQNYTWNVLPAYRILCKKTFKPENNTNNNTGDSVCIILSIQIFKIGYQKHSFIINLFEGLIHYGLMAAISLKQEIVARTSSMA</sequence>
<evidence type="ECO:0000313" key="8">
    <source>
        <dbReference type="Proteomes" id="UP000002899"/>
    </source>
</evidence>
<dbReference type="PROSITE" id="PS00107">
    <property type="entry name" value="PROTEIN_KINASE_ATP"/>
    <property type="match status" value="1"/>
</dbReference>
<dbReference type="GO" id="GO:0005737">
    <property type="term" value="C:cytoplasm"/>
    <property type="evidence" value="ECO:0007669"/>
    <property type="project" value="TreeGrafter"/>
</dbReference>
<dbReference type="RefSeq" id="XP_012649934.2">
    <property type="nucleotide sequence ID" value="XM_012794480.2"/>
</dbReference>
<comment type="similarity">
    <text evidence="5">Belongs to the protein kinase superfamily.</text>
</comment>
<dbReference type="Gene3D" id="1.10.510.10">
    <property type="entry name" value="Transferase(Phosphotransferase) domain 1"/>
    <property type="match status" value="1"/>
</dbReference>
<evidence type="ECO:0000256" key="2">
    <source>
        <dbReference type="ARBA" id="ARBA00022741"/>
    </source>
</evidence>
<accession>A0A1N6LXS7</accession>
<dbReference type="InterPro" id="IPR008271">
    <property type="entry name" value="Ser/Thr_kinase_AS"/>
</dbReference>
<feature type="binding site" evidence="4">
    <location>
        <position position="44"/>
    </location>
    <ligand>
        <name>ATP</name>
        <dbReference type="ChEBI" id="CHEBI:30616"/>
    </ligand>
</feature>
<dbReference type="PROSITE" id="PS50011">
    <property type="entry name" value="PROTEIN_KINASE_DOM"/>
    <property type="match status" value="1"/>
</dbReference>
<gene>
    <name evidence="7" type="ORF">BmR1_04g06650</name>
</gene>
<dbReference type="InterPro" id="IPR017441">
    <property type="entry name" value="Protein_kinase_ATP_BS"/>
</dbReference>
<keyword evidence="3 4" id="KW-0067">ATP-binding</keyword>
<dbReference type="PANTHER" id="PTHR24346">
    <property type="entry name" value="MAP/MICROTUBULE AFFINITY-REGULATING KINASE"/>
    <property type="match status" value="1"/>
</dbReference>
<reference evidence="7 8" key="1">
    <citation type="journal article" date="2012" name="Nucleic Acids Res.">
        <title>Sequencing of the smallest Apicomplexan genome from the human pathogen Babesia microti.</title>
        <authorList>
            <person name="Cornillot E."/>
            <person name="Hadj-Kaddour K."/>
            <person name="Dassouli A."/>
            <person name="Noel B."/>
            <person name="Ranwez V."/>
            <person name="Vacherie B."/>
            <person name="Augagneur Y."/>
            <person name="Bres V."/>
            <person name="Duclos A."/>
            <person name="Randazzo S."/>
            <person name="Carcy B."/>
            <person name="Debierre-Grockiego F."/>
            <person name="Delbecq S."/>
            <person name="Moubri-Menage K."/>
            <person name="Shams-Eldin H."/>
            <person name="Usmani-Brown S."/>
            <person name="Bringaud F."/>
            <person name="Wincker P."/>
            <person name="Vivares C.P."/>
            <person name="Schwarz R.T."/>
            <person name="Schetters T.P."/>
            <person name="Krause P.J."/>
            <person name="Gorenflot A."/>
            <person name="Berry V."/>
            <person name="Barbe V."/>
            <person name="Ben Mamoun C."/>
        </authorList>
    </citation>
    <scope>NUCLEOTIDE SEQUENCE [LARGE SCALE GENOMIC DNA]</scope>
    <source>
        <strain evidence="7 8">RI</strain>
    </source>
</reference>
<reference evidence="7 8" key="3">
    <citation type="journal article" date="2016" name="Sci. Rep.">
        <title>Genome-wide diversity and gene expression profiling of Babesia microti isolates identify polymorphic genes that mediate host-pathogen interactions.</title>
        <authorList>
            <person name="Silva J.C."/>
            <person name="Cornillot E."/>
            <person name="McCracken C."/>
            <person name="Usmani-Brown S."/>
            <person name="Dwivedi A."/>
            <person name="Ifeonu O.O."/>
            <person name="Crabtree J."/>
            <person name="Gotia H.T."/>
            <person name="Virji A.Z."/>
            <person name="Reynes C."/>
            <person name="Colinge J."/>
            <person name="Kumar V."/>
            <person name="Lawres L."/>
            <person name="Pazzi J.E."/>
            <person name="Pablo J.V."/>
            <person name="Hung C."/>
            <person name="Brancato J."/>
            <person name="Kumari P."/>
            <person name="Orvis J."/>
            <person name="Tretina K."/>
            <person name="Chibucos M."/>
            <person name="Ott S."/>
            <person name="Sadzewicz L."/>
            <person name="Sengamalay N."/>
            <person name="Shetty A.C."/>
            <person name="Su Q."/>
            <person name="Tallon L."/>
            <person name="Fraser C.M."/>
            <person name="Frutos R."/>
            <person name="Molina D.M."/>
            <person name="Krause P.J."/>
            <person name="Ben Mamoun C."/>
        </authorList>
    </citation>
    <scope>NUCLEOTIDE SEQUENCE [LARGE SCALE GENOMIC DNA]</scope>
    <source>
        <strain evidence="7 8">RI</strain>
    </source>
</reference>
<dbReference type="EC" id="2.7.11.1" evidence="7"/>
<dbReference type="AlphaFoldDB" id="A0A1N6LXS7"/>
<name>A0A1N6LXS7_BABMR</name>
<dbReference type="KEGG" id="bmic:BmR1_04g06650"/>
<feature type="domain" description="Protein kinase" evidence="6">
    <location>
        <begin position="15"/>
        <end position="267"/>
    </location>
</feature>
<evidence type="ECO:0000256" key="3">
    <source>
        <dbReference type="ARBA" id="ARBA00022840"/>
    </source>
</evidence>
<dbReference type="InterPro" id="IPR011009">
    <property type="entry name" value="Kinase-like_dom_sf"/>
</dbReference>
<dbReference type="SMART" id="SM00220">
    <property type="entry name" value="S_TKc"/>
    <property type="match status" value="1"/>
</dbReference>
<dbReference type="EC" id="2.7.11.31" evidence="7"/>
<organism evidence="7 8">
    <name type="scientific">Babesia microti (strain RI)</name>
    <dbReference type="NCBI Taxonomy" id="1133968"/>
    <lineage>
        <taxon>Eukaryota</taxon>
        <taxon>Sar</taxon>
        <taxon>Alveolata</taxon>
        <taxon>Apicomplexa</taxon>
        <taxon>Aconoidasida</taxon>
        <taxon>Piroplasmida</taxon>
        <taxon>Babesiidae</taxon>
        <taxon>Babesia</taxon>
    </lineage>
</organism>
<dbReference type="GeneID" id="24425975"/>
<protein>
    <submittedName>
        <fullName evidence="7">Protein tyrosine kinase</fullName>
        <ecNumber evidence="7">2.7.11.1</ecNumber>
        <ecNumber evidence="7">2.7.11.27</ecNumber>
        <ecNumber evidence="7">2.7.11.31</ecNumber>
    </submittedName>
</protein>
<dbReference type="Pfam" id="PF00069">
    <property type="entry name" value="Pkinase"/>
    <property type="match status" value="1"/>
</dbReference>
<evidence type="ECO:0000259" key="6">
    <source>
        <dbReference type="PROSITE" id="PS50011"/>
    </source>
</evidence>
<evidence type="ECO:0000313" key="7">
    <source>
        <dbReference type="EMBL" id="SIO73678.1"/>
    </source>
</evidence>
<keyword evidence="5" id="KW-0723">Serine/threonine-protein kinase</keyword>
<keyword evidence="7" id="KW-0418">Kinase</keyword>
<evidence type="ECO:0000256" key="1">
    <source>
        <dbReference type="ARBA" id="ARBA00011245"/>
    </source>
</evidence>
<dbReference type="FunFam" id="1.10.510.10:FF:000571">
    <property type="entry name" value="Maternal embryonic leucine zipper kinase"/>
    <property type="match status" value="1"/>
</dbReference>